<feature type="signal peptide" evidence="8">
    <location>
        <begin position="1"/>
        <end position="26"/>
    </location>
</feature>
<dbReference type="Gene3D" id="2.40.160.60">
    <property type="entry name" value="Outer membrane protein transport protein (OMPP1/FadL/TodX)"/>
    <property type="match status" value="1"/>
</dbReference>
<keyword evidence="3" id="KW-1134">Transmembrane beta strand</keyword>
<dbReference type="AlphaFoldDB" id="A0A4R3IE51"/>
<dbReference type="RefSeq" id="WP_132699653.1">
    <property type="nucleotide sequence ID" value="NZ_SLZR01000002.1"/>
</dbReference>
<gene>
    <name evidence="9" type="ORF">BCF53_10284</name>
</gene>
<feature type="chain" id="PRO_5020359167" evidence="8">
    <location>
        <begin position="27"/>
        <end position="410"/>
    </location>
</feature>
<evidence type="ECO:0000256" key="6">
    <source>
        <dbReference type="ARBA" id="ARBA00023136"/>
    </source>
</evidence>
<organism evidence="9 10">
    <name type="scientific">Reinekea marinisedimentorum</name>
    <dbReference type="NCBI Taxonomy" id="230495"/>
    <lineage>
        <taxon>Bacteria</taxon>
        <taxon>Pseudomonadati</taxon>
        <taxon>Pseudomonadota</taxon>
        <taxon>Gammaproteobacteria</taxon>
        <taxon>Oceanospirillales</taxon>
        <taxon>Saccharospirillaceae</taxon>
        <taxon>Reinekea</taxon>
    </lineage>
</organism>
<evidence type="ECO:0000256" key="5">
    <source>
        <dbReference type="ARBA" id="ARBA00022729"/>
    </source>
</evidence>
<keyword evidence="5 8" id="KW-0732">Signal</keyword>
<accession>A0A4R3IE51</accession>
<name>A0A4R3IE51_9GAMM</name>
<dbReference type="PANTHER" id="PTHR35093:SF8">
    <property type="entry name" value="OUTER MEMBRANE PROTEIN NMB0088-RELATED"/>
    <property type="match status" value="1"/>
</dbReference>
<keyword evidence="7" id="KW-0998">Cell outer membrane</keyword>
<dbReference type="SUPFAM" id="SSF56935">
    <property type="entry name" value="Porins"/>
    <property type="match status" value="1"/>
</dbReference>
<dbReference type="Pfam" id="PF03349">
    <property type="entry name" value="Toluene_X"/>
    <property type="match status" value="1"/>
</dbReference>
<comment type="caution">
    <text evidence="9">The sequence shown here is derived from an EMBL/GenBank/DDBJ whole genome shotgun (WGS) entry which is preliminary data.</text>
</comment>
<reference evidence="9 10" key="1">
    <citation type="submission" date="2019-03" db="EMBL/GenBank/DDBJ databases">
        <title>Genomic Encyclopedia of Archaeal and Bacterial Type Strains, Phase II (KMG-II): from individual species to whole genera.</title>
        <authorList>
            <person name="Goeker M."/>
        </authorList>
    </citation>
    <scope>NUCLEOTIDE SEQUENCE [LARGE SCALE GENOMIC DNA]</scope>
    <source>
        <strain evidence="9 10">DSM 15388</strain>
    </source>
</reference>
<evidence type="ECO:0000256" key="2">
    <source>
        <dbReference type="ARBA" id="ARBA00008163"/>
    </source>
</evidence>
<evidence type="ECO:0000256" key="8">
    <source>
        <dbReference type="SAM" id="SignalP"/>
    </source>
</evidence>
<dbReference type="GO" id="GO:0009279">
    <property type="term" value="C:cell outer membrane"/>
    <property type="evidence" value="ECO:0007669"/>
    <property type="project" value="UniProtKB-SubCell"/>
</dbReference>
<dbReference type="InterPro" id="IPR005017">
    <property type="entry name" value="OMPP1/FadL/TodX"/>
</dbReference>
<dbReference type="PANTHER" id="PTHR35093">
    <property type="entry name" value="OUTER MEMBRANE PROTEIN NMB0088-RELATED"/>
    <property type="match status" value="1"/>
</dbReference>
<dbReference type="Proteomes" id="UP000295793">
    <property type="component" value="Unassembled WGS sequence"/>
</dbReference>
<protein>
    <submittedName>
        <fullName evidence="9">Long-chain fatty acid transport protein</fullName>
    </submittedName>
</protein>
<comment type="similarity">
    <text evidence="2">Belongs to the OmpP1/FadL family.</text>
</comment>
<evidence type="ECO:0000256" key="7">
    <source>
        <dbReference type="ARBA" id="ARBA00023237"/>
    </source>
</evidence>
<keyword evidence="10" id="KW-1185">Reference proteome</keyword>
<sequence length="410" mass="44284">MKKQIYKALPIALVSQASLISSPAIASGFQLSEYSATGLGRAYAGESAIADNAASQWRNPALLSFIEGTQISGGVVYVDPDVDVEGTYTNDTYGMNYSASSEDYVDSGVIPNIYLSHQINDKWAIGLAGGTNYGMSTDLGEDFMGSSTGDTAEIITTEMNLNLAYMITESFSIGGGIRYVMAEGSFGSTWPGSDTVLGFVEGDTEEWGWQLGAAWQINEKNRLGLTYKSEVNLNLEGTAEHIVVGSDTGSLELTLPATAELAYAFQATEQLLLSVSLNWTDWSSFDELNAELDSYDVTIYKYEGWEDSYRLAVGAEYQLNSKWTVRSGAAYDQSAVDDEDRTATIPETSRYWVTAGAGFSPNERLTIDAGLAYILSEDATIEDEGSLDGVFTGETNGSIWLAGIQASYKF</sequence>
<keyword evidence="6" id="KW-0472">Membrane</keyword>
<evidence type="ECO:0000256" key="3">
    <source>
        <dbReference type="ARBA" id="ARBA00022452"/>
    </source>
</evidence>
<evidence type="ECO:0000313" key="10">
    <source>
        <dbReference type="Proteomes" id="UP000295793"/>
    </source>
</evidence>
<proteinExistence type="inferred from homology"/>
<keyword evidence="4" id="KW-0812">Transmembrane</keyword>
<dbReference type="OrthoDB" id="19849at2"/>
<dbReference type="EMBL" id="SLZR01000002">
    <property type="protein sequence ID" value="TCS43061.1"/>
    <property type="molecule type" value="Genomic_DNA"/>
</dbReference>
<evidence type="ECO:0000313" key="9">
    <source>
        <dbReference type="EMBL" id="TCS43061.1"/>
    </source>
</evidence>
<evidence type="ECO:0000256" key="4">
    <source>
        <dbReference type="ARBA" id="ARBA00022692"/>
    </source>
</evidence>
<dbReference type="GO" id="GO:0015483">
    <property type="term" value="F:long-chain fatty acid transporting porin activity"/>
    <property type="evidence" value="ECO:0007669"/>
    <property type="project" value="TreeGrafter"/>
</dbReference>
<evidence type="ECO:0000256" key="1">
    <source>
        <dbReference type="ARBA" id="ARBA00004571"/>
    </source>
</evidence>
<comment type="subcellular location">
    <subcellularLocation>
        <location evidence="1">Cell outer membrane</location>
        <topology evidence="1">Multi-pass membrane protein</topology>
    </subcellularLocation>
</comment>